<dbReference type="GO" id="GO:0006457">
    <property type="term" value="P:protein folding"/>
    <property type="evidence" value="ECO:0007669"/>
    <property type="project" value="UniProtKB-ARBA"/>
</dbReference>
<protein>
    <recommendedName>
        <fullName evidence="7">RNA polymerase II subunit 5-mediating protein homolog</fullName>
    </recommendedName>
</protein>
<evidence type="ECO:0000256" key="2">
    <source>
        <dbReference type="ARBA" id="ARBA00023242"/>
    </source>
</evidence>
<dbReference type="Gene3D" id="1.10.287.370">
    <property type="match status" value="1"/>
</dbReference>
<feature type="region of interest" description="Disordered" evidence="4">
    <location>
        <begin position="243"/>
        <end position="289"/>
    </location>
</feature>
<comment type="subcellular location">
    <subcellularLocation>
        <location evidence="1">Nucleus</location>
    </subcellularLocation>
</comment>
<reference evidence="5 6" key="1">
    <citation type="submission" date="2024-02" db="EMBL/GenBank/DDBJ databases">
        <authorList>
            <person name="Vignale AGUSTIN F."/>
            <person name="Sosa J E."/>
            <person name="Modenutti C."/>
        </authorList>
    </citation>
    <scope>NUCLEOTIDE SEQUENCE [LARGE SCALE GENOMIC DNA]</scope>
</reference>
<accession>A0ABC8RS78</accession>
<evidence type="ECO:0008006" key="7">
    <source>
        <dbReference type="Google" id="ProtNLM"/>
    </source>
</evidence>
<gene>
    <name evidence="5" type="ORF">ILEXP_LOCUS13671</name>
</gene>
<dbReference type="GO" id="GO:0009409">
    <property type="term" value="P:response to cold"/>
    <property type="evidence" value="ECO:0007669"/>
    <property type="project" value="UniProtKB-ARBA"/>
</dbReference>
<organism evidence="5 6">
    <name type="scientific">Ilex paraguariensis</name>
    <name type="common">yerba mate</name>
    <dbReference type="NCBI Taxonomy" id="185542"/>
    <lineage>
        <taxon>Eukaryota</taxon>
        <taxon>Viridiplantae</taxon>
        <taxon>Streptophyta</taxon>
        <taxon>Embryophyta</taxon>
        <taxon>Tracheophyta</taxon>
        <taxon>Spermatophyta</taxon>
        <taxon>Magnoliopsida</taxon>
        <taxon>eudicotyledons</taxon>
        <taxon>Gunneridae</taxon>
        <taxon>Pentapetalae</taxon>
        <taxon>asterids</taxon>
        <taxon>campanulids</taxon>
        <taxon>Aquifoliales</taxon>
        <taxon>Aquifoliaceae</taxon>
        <taxon>Ilex</taxon>
    </lineage>
</organism>
<dbReference type="AlphaFoldDB" id="A0ABC8RS78"/>
<dbReference type="GO" id="GO:0005634">
    <property type="term" value="C:nucleus"/>
    <property type="evidence" value="ECO:0007669"/>
    <property type="project" value="UniProtKB-SubCell"/>
</dbReference>
<dbReference type="SUPFAM" id="SSF46579">
    <property type="entry name" value="Prefoldin"/>
    <property type="match status" value="1"/>
</dbReference>
<evidence type="ECO:0000256" key="1">
    <source>
        <dbReference type="ARBA" id="ARBA00004123"/>
    </source>
</evidence>
<keyword evidence="2" id="KW-0539">Nucleus</keyword>
<dbReference type="PANTHER" id="PTHR15111:SF0">
    <property type="entry name" value="UNCONVENTIONAL PREFOLDIN RPB5 INTERACTOR 1"/>
    <property type="match status" value="1"/>
</dbReference>
<evidence type="ECO:0000256" key="3">
    <source>
        <dbReference type="ARBA" id="ARBA00038295"/>
    </source>
</evidence>
<dbReference type="Proteomes" id="UP001642360">
    <property type="component" value="Unassembled WGS sequence"/>
</dbReference>
<comment type="similarity">
    <text evidence="3">Belongs to the RNA polymerase II subunit 5-mediating protein family.</text>
</comment>
<evidence type="ECO:0000313" key="6">
    <source>
        <dbReference type="Proteomes" id="UP001642360"/>
    </source>
</evidence>
<dbReference type="InterPro" id="IPR052255">
    <property type="entry name" value="RNA_pol_II_subunit5-mediator"/>
</dbReference>
<proteinExistence type="inferred from homology"/>
<comment type="caution">
    <text evidence="5">The sequence shown here is derived from an EMBL/GenBank/DDBJ whole genome shotgun (WGS) entry which is preliminary data.</text>
</comment>
<name>A0ABC8RS78_9AQUA</name>
<dbReference type="Pfam" id="PF02996">
    <property type="entry name" value="Prefoldin"/>
    <property type="match status" value="1"/>
</dbReference>
<dbReference type="EMBL" id="CAUOFW020001510">
    <property type="protein sequence ID" value="CAK9145854.1"/>
    <property type="molecule type" value="Genomic_DNA"/>
</dbReference>
<evidence type="ECO:0000256" key="4">
    <source>
        <dbReference type="SAM" id="MobiDB-lite"/>
    </source>
</evidence>
<feature type="compositionally biased region" description="Acidic residues" evidence="4">
    <location>
        <begin position="245"/>
        <end position="262"/>
    </location>
</feature>
<dbReference type="InterPro" id="IPR009053">
    <property type="entry name" value="Prefoldin"/>
</dbReference>
<keyword evidence="6" id="KW-1185">Reference proteome</keyword>
<sequence length="380" mass="42705">MEEPVKGTVTSLSSLVPAEEAQKASRRVLDAIYERREQLDQLKSFVADNTNLVNLVQKLPEELHHDIMVPFGKAAFFPGRLIHTNEFLVLLGEGYYAERTSKQTVEFLKRRGKVLESQVESLKAVMQDLKAEASFFDATAAEAVEGVVEIREDYVEELSPEKEKVSIAGRFTALIVAAPISAASFVFCFLLEHLPISIFLVDVRALPLGAQSDSPSFAVADNMEAGSVDEEYTHILSIMDKLEKEEEETENANEHSEDEQDDSVFGQRSPDHEVKSSEISAPSLHSKAESMTREDTFKNFFQQDFSDRLDDLSYVRLDCAIDICRIKEIVTEKADIVKLSKWVLEINVGKDGISVLGGWIGIEDLPFHLWKEDIFRKIGE</sequence>
<dbReference type="PANTHER" id="PTHR15111">
    <property type="entry name" value="RNA POLYMERASE II SUBUNIT 5-MEDIATING PROTEIN NNX3"/>
    <property type="match status" value="1"/>
</dbReference>
<dbReference type="CDD" id="cd23159">
    <property type="entry name" value="Prefoldin_URI1"/>
    <property type="match status" value="1"/>
</dbReference>
<evidence type="ECO:0000313" key="5">
    <source>
        <dbReference type="EMBL" id="CAK9145854.1"/>
    </source>
</evidence>
<dbReference type="InterPro" id="IPR004127">
    <property type="entry name" value="Prefoldin_subunit_alpha"/>
</dbReference>